<evidence type="ECO:0000313" key="11">
    <source>
        <dbReference type="Proteomes" id="UP000748308"/>
    </source>
</evidence>
<evidence type="ECO:0000256" key="2">
    <source>
        <dbReference type="ARBA" id="ARBA00022516"/>
    </source>
</evidence>
<dbReference type="AlphaFoldDB" id="A0A937XBZ0"/>
<dbReference type="GO" id="GO:0004315">
    <property type="term" value="F:3-oxoacyl-[acyl-carrier-protein] synthase activity"/>
    <property type="evidence" value="ECO:0007669"/>
    <property type="project" value="InterPro"/>
</dbReference>
<dbReference type="PANTHER" id="PTHR43091">
    <property type="entry name" value="3-OXOACYL-[ACYL-CARRIER-PROTEIN] SYNTHASE"/>
    <property type="match status" value="1"/>
</dbReference>
<dbReference type="Pfam" id="PF08541">
    <property type="entry name" value="ACP_syn_III_C"/>
    <property type="match status" value="1"/>
</dbReference>
<dbReference type="GO" id="GO:0006633">
    <property type="term" value="P:fatty acid biosynthetic process"/>
    <property type="evidence" value="ECO:0007669"/>
    <property type="project" value="UniProtKB-UniRule"/>
</dbReference>
<feature type="active site" evidence="7">
    <location>
        <position position="255"/>
    </location>
</feature>
<dbReference type="NCBIfam" id="TIGR00747">
    <property type="entry name" value="fabH"/>
    <property type="match status" value="1"/>
</dbReference>
<dbReference type="InterPro" id="IPR013751">
    <property type="entry name" value="ACP_syn_III_N"/>
</dbReference>
<comment type="subunit">
    <text evidence="7">Homodimer.</text>
</comment>
<comment type="caution">
    <text evidence="10">The sequence shown here is derived from an EMBL/GenBank/DDBJ whole genome shotgun (WGS) entry which is preliminary data.</text>
</comment>
<comment type="pathway">
    <text evidence="7">Lipid metabolism; fatty acid biosynthesis.</text>
</comment>
<comment type="similarity">
    <text evidence="1 7">Belongs to the thiolase-like superfamily. FabH family.</text>
</comment>
<dbReference type="GO" id="GO:0033818">
    <property type="term" value="F:beta-ketoacyl-acyl-carrier-protein synthase III activity"/>
    <property type="evidence" value="ECO:0007669"/>
    <property type="project" value="UniProtKB-UniRule"/>
</dbReference>
<keyword evidence="5 7" id="KW-0443">Lipid metabolism</keyword>
<dbReference type="NCBIfam" id="NF006829">
    <property type="entry name" value="PRK09352.1"/>
    <property type="match status" value="1"/>
</dbReference>
<feature type="domain" description="Beta-ketoacyl-[acyl-carrier-protein] synthase III N-terminal" evidence="9">
    <location>
        <begin position="108"/>
        <end position="187"/>
    </location>
</feature>
<comment type="function">
    <text evidence="7">Catalyzes the condensation reaction of fatty acid synthesis by the addition to an acyl acceptor of two carbons from malonyl-ACP. Catalyzes the first condensation reaction which initiates fatty acid synthesis and may therefore play a role in governing the total rate of fatty acid production. Possesses both acetoacetyl-ACP synthase and acetyl transacylase activities. Its substrate specificity determines the biosynthesis of branched-chain and/or straight-chain of fatty acids.</text>
</comment>
<keyword evidence="7" id="KW-0963">Cytoplasm</keyword>
<feature type="active site" evidence="7">
    <location>
        <position position="285"/>
    </location>
</feature>
<evidence type="ECO:0000313" key="10">
    <source>
        <dbReference type="EMBL" id="MBM3317113.1"/>
    </source>
</evidence>
<feature type="region of interest" description="ACP-binding" evidence="7">
    <location>
        <begin position="256"/>
        <end position="260"/>
    </location>
</feature>
<sequence length="328" mass="35302">MAVRSRVLGTGMCVPDLIMTNDDLTRIVDTSDEWIVSRTGMKERHRVRPDQAASDLAIPASRQALEEAGLGAGDLDAIIVATITPDTIFPSTSCILQDKLGARHITAFDVSAGCTGAIYALALADMMIRAGDARHVLIVGVEVLTKITNWTDRSTCVLFGDAAGAMVVGPCDDGRHGMLSYYLASDGAAGNTLFMPAGGSRLPASHETVDQRLHCLYMKGNELFRPAVKMMSDSCILLAERAGLTLADIDMYVFHQANLRIIEAVGKRLEIPREKVFVNIHKYANTSTATTILAVHEARREGLIGSGSIVSQVAFGAGLTWGGVLWRW</sequence>
<protein>
    <recommendedName>
        <fullName evidence="7">Beta-ketoacyl-[acyl-carrier-protein] synthase III</fullName>
        <shortName evidence="7">Beta-ketoacyl-ACP synthase III</shortName>
        <shortName evidence="7">KAS III</shortName>
        <ecNumber evidence="7">2.3.1.180</ecNumber>
    </recommendedName>
    <alternativeName>
        <fullName evidence="7">3-oxoacyl-[acyl-carrier-protein] synthase 3</fullName>
    </alternativeName>
    <alternativeName>
        <fullName evidence="7">3-oxoacyl-[acyl-carrier-protein] synthase III</fullName>
    </alternativeName>
</protein>
<organism evidence="10 11">
    <name type="scientific">Eiseniibacteriota bacterium</name>
    <dbReference type="NCBI Taxonomy" id="2212470"/>
    <lineage>
        <taxon>Bacteria</taxon>
        <taxon>Candidatus Eiseniibacteriota</taxon>
    </lineage>
</organism>
<name>A0A937XBZ0_UNCEI</name>
<dbReference type="EC" id="2.3.1.180" evidence="7"/>
<evidence type="ECO:0000256" key="3">
    <source>
        <dbReference type="ARBA" id="ARBA00022679"/>
    </source>
</evidence>
<keyword evidence="7" id="KW-0511">Multifunctional enzyme</keyword>
<evidence type="ECO:0000256" key="7">
    <source>
        <dbReference type="HAMAP-Rule" id="MF_01815"/>
    </source>
</evidence>
<keyword evidence="2 7" id="KW-0444">Lipid biosynthesis</keyword>
<dbReference type="InterPro" id="IPR013747">
    <property type="entry name" value="ACP_syn_III_C"/>
</dbReference>
<feature type="active site" evidence="7">
    <location>
        <position position="114"/>
    </location>
</feature>
<dbReference type="InterPro" id="IPR016039">
    <property type="entry name" value="Thiolase-like"/>
</dbReference>
<reference evidence="10" key="1">
    <citation type="submission" date="2019-03" db="EMBL/GenBank/DDBJ databases">
        <title>Lake Tanganyika Metagenome-Assembled Genomes (MAGs).</title>
        <authorList>
            <person name="Tran P."/>
        </authorList>
    </citation>
    <scope>NUCLEOTIDE SEQUENCE</scope>
    <source>
        <strain evidence="10">M_DeepCast_400m_m2_100</strain>
    </source>
</reference>
<dbReference type="InterPro" id="IPR004655">
    <property type="entry name" value="FabH"/>
</dbReference>
<evidence type="ECO:0000256" key="1">
    <source>
        <dbReference type="ARBA" id="ARBA00008642"/>
    </source>
</evidence>
<evidence type="ECO:0000256" key="5">
    <source>
        <dbReference type="ARBA" id="ARBA00023098"/>
    </source>
</evidence>
<keyword evidence="6 7" id="KW-0275">Fatty acid biosynthesis</keyword>
<feature type="domain" description="Beta-ketoacyl-[acyl-carrier-protein] synthase III C-terminal" evidence="8">
    <location>
        <begin position="240"/>
        <end position="328"/>
    </location>
</feature>
<comment type="subcellular location">
    <subcellularLocation>
        <location evidence="7">Cytoplasm</location>
    </subcellularLocation>
</comment>
<evidence type="ECO:0000259" key="8">
    <source>
        <dbReference type="Pfam" id="PF08541"/>
    </source>
</evidence>
<dbReference type="SUPFAM" id="SSF53901">
    <property type="entry name" value="Thiolase-like"/>
    <property type="match status" value="1"/>
</dbReference>
<proteinExistence type="inferred from homology"/>
<dbReference type="GO" id="GO:0005737">
    <property type="term" value="C:cytoplasm"/>
    <property type="evidence" value="ECO:0007669"/>
    <property type="project" value="UniProtKB-SubCell"/>
</dbReference>
<accession>A0A937XBZ0</accession>
<evidence type="ECO:0000259" key="9">
    <source>
        <dbReference type="Pfam" id="PF08545"/>
    </source>
</evidence>
<dbReference type="EMBL" id="VGIY01000077">
    <property type="protein sequence ID" value="MBM3317113.1"/>
    <property type="molecule type" value="Genomic_DNA"/>
</dbReference>
<gene>
    <name evidence="7" type="primary">fabH</name>
    <name evidence="10" type="ORF">FJY75_04590</name>
</gene>
<keyword evidence="3 7" id="KW-0808">Transferase</keyword>
<keyword evidence="7" id="KW-0012">Acyltransferase</keyword>
<dbReference type="PANTHER" id="PTHR43091:SF1">
    <property type="entry name" value="BETA-KETOACYL-[ACYL-CARRIER-PROTEIN] SYNTHASE III, CHLOROPLASTIC"/>
    <property type="match status" value="1"/>
</dbReference>
<evidence type="ECO:0000256" key="6">
    <source>
        <dbReference type="ARBA" id="ARBA00023160"/>
    </source>
</evidence>
<evidence type="ECO:0000256" key="4">
    <source>
        <dbReference type="ARBA" id="ARBA00022832"/>
    </source>
</evidence>
<dbReference type="HAMAP" id="MF_01815">
    <property type="entry name" value="FabH"/>
    <property type="match status" value="1"/>
</dbReference>
<dbReference type="Pfam" id="PF08545">
    <property type="entry name" value="ACP_syn_III"/>
    <property type="match status" value="1"/>
</dbReference>
<comment type="domain">
    <text evidence="7">The last Arg residue of the ACP-binding site is essential for the weak association between ACP/AcpP and FabH.</text>
</comment>
<dbReference type="Gene3D" id="3.40.47.10">
    <property type="match status" value="1"/>
</dbReference>
<dbReference type="CDD" id="cd00830">
    <property type="entry name" value="KAS_III"/>
    <property type="match status" value="1"/>
</dbReference>
<dbReference type="Proteomes" id="UP000748308">
    <property type="component" value="Unassembled WGS sequence"/>
</dbReference>
<comment type="catalytic activity">
    <reaction evidence="7">
        <text>malonyl-[ACP] + acetyl-CoA + H(+) = 3-oxobutanoyl-[ACP] + CO2 + CoA</text>
        <dbReference type="Rhea" id="RHEA:12080"/>
        <dbReference type="Rhea" id="RHEA-COMP:9623"/>
        <dbReference type="Rhea" id="RHEA-COMP:9625"/>
        <dbReference type="ChEBI" id="CHEBI:15378"/>
        <dbReference type="ChEBI" id="CHEBI:16526"/>
        <dbReference type="ChEBI" id="CHEBI:57287"/>
        <dbReference type="ChEBI" id="CHEBI:57288"/>
        <dbReference type="ChEBI" id="CHEBI:78449"/>
        <dbReference type="ChEBI" id="CHEBI:78450"/>
        <dbReference type="EC" id="2.3.1.180"/>
    </reaction>
</comment>
<keyword evidence="4 7" id="KW-0276">Fatty acid metabolism</keyword>